<dbReference type="PROSITE" id="PS51898">
    <property type="entry name" value="TYR_RECOMBINASE"/>
    <property type="match status" value="1"/>
</dbReference>
<dbReference type="GO" id="GO:0003677">
    <property type="term" value="F:DNA binding"/>
    <property type="evidence" value="ECO:0007669"/>
    <property type="project" value="UniProtKB-KW"/>
</dbReference>
<evidence type="ECO:0000256" key="1">
    <source>
        <dbReference type="ARBA" id="ARBA00008857"/>
    </source>
</evidence>
<dbReference type="GO" id="GO:0015074">
    <property type="term" value="P:DNA integration"/>
    <property type="evidence" value="ECO:0007669"/>
    <property type="project" value="UniProtKB-KW"/>
</dbReference>
<dbReference type="PATRIC" id="fig|1231190.3.peg.1712"/>
<feature type="domain" description="Tyr recombinase" evidence="5">
    <location>
        <begin position="264"/>
        <end position="447"/>
    </location>
</feature>
<dbReference type="EMBL" id="AMSI01000005">
    <property type="protein sequence ID" value="EKF42631.1"/>
    <property type="molecule type" value="Genomic_DNA"/>
</dbReference>
<dbReference type="InterPro" id="IPR013762">
    <property type="entry name" value="Integrase-like_cat_sf"/>
</dbReference>
<dbReference type="SUPFAM" id="SSF56349">
    <property type="entry name" value="DNA breaking-rejoining enzymes"/>
    <property type="match status" value="1"/>
</dbReference>
<evidence type="ECO:0000259" key="5">
    <source>
        <dbReference type="PROSITE" id="PS51898"/>
    </source>
</evidence>
<comment type="caution">
    <text evidence="6">The sequence shown here is derived from an EMBL/GenBank/DDBJ whole genome shotgun (WGS) entry which is preliminary data.</text>
</comment>
<dbReference type="RefSeq" id="WP_009449965.1">
    <property type="nucleotide sequence ID" value="NZ_AMSI01000005.1"/>
</dbReference>
<dbReference type="InterPro" id="IPR011010">
    <property type="entry name" value="DNA_brk_join_enz"/>
</dbReference>
<organism evidence="6 7">
    <name type="scientific">Nitratireductor indicus C115</name>
    <dbReference type="NCBI Taxonomy" id="1231190"/>
    <lineage>
        <taxon>Bacteria</taxon>
        <taxon>Pseudomonadati</taxon>
        <taxon>Pseudomonadota</taxon>
        <taxon>Alphaproteobacteria</taxon>
        <taxon>Hyphomicrobiales</taxon>
        <taxon>Phyllobacteriaceae</taxon>
        <taxon>Nitratireductor</taxon>
    </lineage>
</organism>
<dbReference type="Pfam" id="PF00589">
    <property type="entry name" value="Phage_integrase"/>
    <property type="match status" value="1"/>
</dbReference>
<reference evidence="6 7" key="1">
    <citation type="journal article" date="2012" name="J. Bacteriol.">
        <title>Genome Sequence of Nitratireductor indicus Type Strain C115.</title>
        <authorList>
            <person name="Lai Q."/>
            <person name="Li G."/>
            <person name="Yu Z."/>
            <person name="Shao Z."/>
        </authorList>
    </citation>
    <scope>NUCLEOTIDE SEQUENCE [LARGE SCALE GENOMIC DNA]</scope>
    <source>
        <strain evidence="6 7">C115</strain>
    </source>
</reference>
<dbReference type="PANTHER" id="PTHR30349:SF41">
    <property type="entry name" value="INTEGRASE_RECOMBINASE PROTEIN MJ0367-RELATED"/>
    <property type="match status" value="1"/>
</dbReference>
<name>K2P5P0_9HYPH</name>
<dbReference type="Gene3D" id="1.10.443.10">
    <property type="entry name" value="Intergrase catalytic core"/>
    <property type="match status" value="1"/>
</dbReference>
<sequence>MGLVLKHIVHTKAGTIHYRRRFPKAVADIIGQGEFKRRLGETEREALRNYPKVNAEFERLVRNARAQTILPTTPLEVHREAERLAREMAQGVVYLGDETLSASDPNAADIIRDSIFSSHRTDEETGEPVGVPDVEARAISLLVNGGQLARPAPTLEDARRLYVQERITGDISEAKKVARLNLVIKHMKAASVGSDRRLDSLTRDDARSVRDYMLRDLDMSPTTVQRYLNDVRAMVSIGITELGVRDAVNPFLNLPVRHDVAAVHQRDPISDKLLPLLRARISEHAGADLWAVWRIVEGTGCRLGEVTGLLVSDVSLDSDIPHFTLTHHPHRRLKNNGSARNVPLIGEALEAAKEAVEAAGKSPYLFPRYGRVRGADAASKILMKHIRTVTDERKIVVHSLRHRMEDCLTRAGVSEYDRNLVLGHSTGSMSERYGSVGAHLEVAARALEAALVD</sequence>
<dbReference type="OrthoDB" id="9784724at2"/>
<dbReference type="GO" id="GO:0006310">
    <property type="term" value="P:DNA recombination"/>
    <property type="evidence" value="ECO:0007669"/>
    <property type="project" value="UniProtKB-KW"/>
</dbReference>
<proteinExistence type="inferred from homology"/>
<keyword evidence="3" id="KW-0238">DNA-binding</keyword>
<dbReference type="STRING" id="721133.SAMN05216176_10311"/>
<dbReference type="PANTHER" id="PTHR30349">
    <property type="entry name" value="PHAGE INTEGRASE-RELATED"/>
    <property type="match status" value="1"/>
</dbReference>
<evidence type="ECO:0000256" key="4">
    <source>
        <dbReference type="ARBA" id="ARBA00023172"/>
    </source>
</evidence>
<dbReference type="InterPro" id="IPR050090">
    <property type="entry name" value="Tyrosine_recombinase_XerCD"/>
</dbReference>
<protein>
    <submittedName>
        <fullName evidence="6">Site-specific recombinase, phage integrase family protein</fullName>
    </submittedName>
</protein>
<keyword evidence="2" id="KW-0229">DNA integration</keyword>
<dbReference type="eggNOG" id="COG0582">
    <property type="taxonomic scope" value="Bacteria"/>
</dbReference>
<comment type="similarity">
    <text evidence="1">Belongs to the 'phage' integrase family.</text>
</comment>
<evidence type="ECO:0000313" key="6">
    <source>
        <dbReference type="EMBL" id="EKF42631.1"/>
    </source>
</evidence>
<dbReference type="AlphaFoldDB" id="K2P5P0"/>
<gene>
    <name evidence="6" type="ORF">NA8A_08189</name>
</gene>
<dbReference type="Proteomes" id="UP000007374">
    <property type="component" value="Unassembled WGS sequence"/>
</dbReference>
<keyword evidence="4" id="KW-0233">DNA recombination</keyword>
<evidence type="ECO:0000256" key="2">
    <source>
        <dbReference type="ARBA" id="ARBA00022908"/>
    </source>
</evidence>
<accession>K2P5P0</accession>
<evidence type="ECO:0000256" key="3">
    <source>
        <dbReference type="ARBA" id="ARBA00023125"/>
    </source>
</evidence>
<dbReference type="InterPro" id="IPR002104">
    <property type="entry name" value="Integrase_catalytic"/>
</dbReference>
<keyword evidence="7" id="KW-1185">Reference proteome</keyword>
<evidence type="ECO:0000313" key="7">
    <source>
        <dbReference type="Proteomes" id="UP000007374"/>
    </source>
</evidence>